<evidence type="ECO:0000313" key="3">
    <source>
        <dbReference type="Proteomes" id="UP000813385"/>
    </source>
</evidence>
<organism evidence="2 3">
    <name type="scientific">Plectosphaerella cucumerina</name>
    <dbReference type="NCBI Taxonomy" id="40658"/>
    <lineage>
        <taxon>Eukaryota</taxon>
        <taxon>Fungi</taxon>
        <taxon>Dikarya</taxon>
        <taxon>Ascomycota</taxon>
        <taxon>Pezizomycotina</taxon>
        <taxon>Sordariomycetes</taxon>
        <taxon>Hypocreomycetidae</taxon>
        <taxon>Glomerellales</taxon>
        <taxon>Plectosphaerellaceae</taxon>
        <taxon>Plectosphaerella</taxon>
    </lineage>
</organism>
<reference evidence="2" key="1">
    <citation type="journal article" date="2021" name="Nat. Commun.">
        <title>Genetic determinants of endophytism in the Arabidopsis root mycobiome.</title>
        <authorList>
            <person name="Mesny F."/>
            <person name="Miyauchi S."/>
            <person name="Thiergart T."/>
            <person name="Pickel B."/>
            <person name="Atanasova L."/>
            <person name="Karlsson M."/>
            <person name="Huettel B."/>
            <person name="Barry K.W."/>
            <person name="Haridas S."/>
            <person name="Chen C."/>
            <person name="Bauer D."/>
            <person name="Andreopoulos W."/>
            <person name="Pangilinan J."/>
            <person name="LaButti K."/>
            <person name="Riley R."/>
            <person name="Lipzen A."/>
            <person name="Clum A."/>
            <person name="Drula E."/>
            <person name="Henrissat B."/>
            <person name="Kohler A."/>
            <person name="Grigoriev I.V."/>
            <person name="Martin F.M."/>
            <person name="Hacquard S."/>
        </authorList>
    </citation>
    <scope>NUCLEOTIDE SEQUENCE</scope>
    <source>
        <strain evidence="2">MPI-CAGE-AT-0016</strain>
    </source>
</reference>
<feature type="signal peptide" evidence="1">
    <location>
        <begin position="1"/>
        <end position="21"/>
    </location>
</feature>
<keyword evidence="3" id="KW-1185">Reference proteome</keyword>
<keyword evidence="1" id="KW-0732">Signal</keyword>
<name>A0A8K0TSP5_9PEZI</name>
<gene>
    <name evidence="2" type="ORF">B0T11DRAFT_277807</name>
</gene>
<accession>A0A8K0TSP5</accession>
<sequence>MIRVLGDRMLLLWLGPASWMARHRPAHRQATATATTPIPSFGAYANNSPPLCGQSQKGFWSSGSPVASESWEVVGQRCRQAQ</sequence>
<evidence type="ECO:0000313" key="2">
    <source>
        <dbReference type="EMBL" id="KAH7368889.1"/>
    </source>
</evidence>
<protein>
    <recommendedName>
        <fullName evidence="4">Secreted protein</fullName>
    </recommendedName>
</protein>
<dbReference type="AlphaFoldDB" id="A0A8K0TSP5"/>
<proteinExistence type="predicted"/>
<feature type="chain" id="PRO_5035446763" description="Secreted protein" evidence="1">
    <location>
        <begin position="22"/>
        <end position="82"/>
    </location>
</feature>
<evidence type="ECO:0008006" key="4">
    <source>
        <dbReference type="Google" id="ProtNLM"/>
    </source>
</evidence>
<comment type="caution">
    <text evidence="2">The sequence shown here is derived from an EMBL/GenBank/DDBJ whole genome shotgun (WGS) entry which is preliminary data.</text>
</comment>
<dbReference type="EMBL" id="JAGPXD010000002">
    <property type="protein sequence ID" value="KAH7368889.1"/>
    <property type="molecule type" value="Genomic_DNA"/>
</dbReference>
<evidence type="ECO:0000256" key="1">
    <source>
        <dbReference type="SAM" id="SignalP"/>
    </source>
</evidence>
<dbReference type="Proteomes" id="UP000813385">
    <property type="component" value="Unassembled WGS sequence"/>
</dbReference>